<organism evidence="2 3">
    <name type="scientific">Desulfovibrio subterraneus</name>
    <dbReference type="NCBI Taxonomy" id="2718620"/>
    <lineage>
        <taxon>Bacteria</taxon>
        <taxon>Pseudomonadati</taxon>
        <taxon>Thermodesulfobacteriota</taxon>
        <taxon>Desulfovibrionia</taxon>
        <taxon>Desulfovibrionales</taxon>
        <taxon>Desulfovibrionaceae</taxon>
        <taxon>Desulfovibrio</taxon>
    </lineage>
</organism>
<dbReference type="PROSITE" id="PS51819">
    <property type="entry name" value="VOC"/>
    <property type="match status" value="1"/>
</dbReference>
<sequence length="139" mass="15327">MKSLTPNLMVGNVARALAFYCDTLGFTFEMGVAEEGGPIATDRTNEQDFICAMVRNGGACFMLLEERAFAHDLPAFAGRKPGASATFYLEVENVNALHEKLAGNVTEVKPLGDMWYGKREWYIADPDGYVLCLAHTLRI</sequence>
<dbReference type="Gene3D" id="3.10.180.10">
    <property type="entry name" value="2,3-Dihydroxybiphenyl 1,2-Dioxygenase, domain 1"/>
    <property type="match status" value="1"/>
</dbReference>
<protein>
    <recommendedName>
        <fullName evidence="1">VOC domain-containing protein</fullName>
    </recommendedName>
</protein>
<reference evidence="2 3" key="1">
    <citation type="submission" date="2020-05" db="EMBL/GenBank/DDBJ databases">
        <title>Draft genome sequence of Desulfovibrio sp. strain HN2T.</title>
        <authorList>
            <person name="Ueno A."/>
            <person name="Tamazawa S."/>
            <person name="Tamamura S."/>
            <person name="Murakami T."/>
            <person name="Kiyama T."/>
            <person name="Inomata H."/>
            <person name="Amano Y."/>
            <person name="Miyakawa K."/>
            <person name="Tamaki H."/>
            <person name="Naganuma T."/>
            <person name="Kaneko K."/>
        </authorList>
    </citation>
    <scope>NUCLEOTIDE SEQUENCE [LARGE SCALE GENOMIC DNA]</scope>
    <source>
        <strain evidence="2 3">HN2</strain>
    </source>
</reference>
<dbReference type="Pfam" id="PF00903">
    <property type="entry name" value="Glyoxalase"/>
    <property type="match status" value="1"/>
</dbReference>
<dbReference type="InterPro" id="IPR029068">
    <property type="entry name" value="Glyas_Bleomycin-R_OHBP_Dase"/>
</dbReference>
<evidence type="ECO:0000313" key="3">
    <source>
        <dbReference type="Proteomes" id="UP000503840"/>
    </source>
</evidence>
<keyword evidence="3" id="KW-1185">Reference proteome</keyword>
<accession>A0A7J0BHX6</accession>
<dbReference type="SUPFAM" id="SSF54593">
    <property type="entry name" value="Glyoxalase/Bleomycin resistance protein/Dihydroxybiphenyl dioxygenase"/>
    <property type="match status" value="1"/>
</dbReference>
<name>A0A7J0BHX6_9BACT</name>
<evidence type="ECO:0000259" key="1">
    <source>
        <dbReference type="PROSITE" id="PS51819"/>
    </source>
</evidence>
<dbReference type="PANTHER" id="PTHR34109:SF4">
    <property type="entry name" value="LYASE"/>
    <property type="match status" value="1"/>
</dbReference>
<gene>
    <name evidence="2" type="ORF">DSM101010T_16740</name>
</gene>
<dbReference type="EMBL" id="BLVO01000013">
    <property type="protein sequence ID" value="GFM33309.1"/>
    <property type="molecule type" value="Genomic_DNA"/>
</dbReference>
<dbReference type="PANTHER" id="PTHR34109">
    <property type="entry name" value="BNAUNNG04460D PROTEIN-RELATED"/>
    <property type="match status" value="1"/>
</dbReference>
<dbReference type="RefSeq" id="WP_174404977.1">
    <property type="nucleotide sequence ID" value="NZ_BLVO01000013.1"/>
</dbReference>
<dbReference type="AlphaFoldDB" id="A0A7J0BHX6"/>
<dbReference type="InterPro" id="IPR004360">
    <property type="entry name" value="Glyas_Fos-R_dOase_dom"/>
</dbReference>
<dbReference type="InterPro" id="IPR037523">
    <property type="entry name" value="VOC_core"/>
</dbReference>
<dbReference type="Proteomes" id="UP000503840">
    <property type="component" value="Unassembled WGS sequence"/>
</dbReference>
<proteinExistence type="predicted"/>
<comment type="caution">
    <text evidence="2">The sequence shown here is derived from an EMBL/GenBank/DDBJ whole genome shotgun (WGS) entry which is preliminary data.</text>
</comment>
<evidence type="ECO:0000313" key="2">
    <source>
        <dbReference type="EMBL" id="GFM33309.1"/>
    </source>
</evidence>
<feature type="domain" description="VOC" evidence="1">
    <location>
        <begin position="1"/>
        <end position="136"/>
    </location>
</feature>